<evidence type="ECO:0000256" key="5">
    <source>
        <dbReference type="ARBA" id="ARBA00022729"/>
    </source>
</evidence>
<reference evidence="13" key="1">
    <citation type="submission" date="2023-04" db="EMBL/GenBank/DDBJ databases">
        <authorList>
            <person name="Vijverberg K."/>
            <person name="Xiong W."/>
            <person name="Schranz E."/>
        </authorList>
    </citation>
    <scope>NUCLEOTIDE SEQUENCE</scope>
</reference>
<keyword evidence="3" id="KW-0597">Phosphoprotein</keyword>
<keyword evidence="9" id="KW-0325">Glycoprotein</keyword>
<dbReference type="InterPro" id="IPR051824">
    <property type="entry name" value="LRR_Rcpt-Like_S/T_Kinase"/>
</dbReference>
<dbReference type="InterPro" id="IPR021720">
    <property type="entry name" value="Malectin_dom"/>
</dbReference>
<evidence type="ECO:0000256" key="11">
    <source>
        <dbReference type="ARBA" id="ARBA00048679"/>
    </source>
</evidence>
<comment type="subcellular location">
    <subcellularLocation>
        <location evidence="1">Membrane</location>
        <topology evidence="1">Single-pass type I membrane protein</topology>
    </subcellularLocation>
</comment>
<proteinExistence type="predicted"/>
<sequence>MKEGRRQFFCLNNSTLEEIAKQMGKRHFDFSLNACDGNLKWTSEMHLSLKGQDLKSVLPSSLAKLHYVSDLNGNRSQLLNLSSMTNMEILILRCWRISDSISEMSKLRHLDLSFNDLEGDIPYLKGLDLEKMGQSILRNFDITVEVCRVDKALKKEIKYVNVSNITLDIRFQYARKATTAVPSRGSYGPLISSISMVSDLNPPFGDKSKKTIVIVVVAGNHIKSSEDMLGRK</sequence>
<evidence type="ECO:0000256" key="9">
    <source>
        <dbReference type="ARBA" id="ARBA00023180"/>
    </source>
</evidence>
<dbReference type="Gene3D" id="3.80.10.10">
    <property type="entry name" value="Ribonuclease Inhibitor"/>
    <property type="match status" value="1"/>
</dbReference>
<dbReference type="GO" id="GO:0004674">
    <property type="term" value="F:protein serine/threonine kinase activity"/>
    <property type="evidence" value="ECO:0007669"/>
    <property type="project" value="UniProtKB-EC"/>
</dbReference>
<evidence type="ECO:0000256" key="8">
    <source>
        <dbReference type="ARBA" id="ARBA00023170"/>
    </source>
</evidence>
<evidence type="ECO:0000256" key="4">
    <source>
        <dbReference type="ARBA" id="ARBA00022679"/>
    </source>
</evidence>
<dbReference type="EC" id="2.7.11.1" evidence="2"/>
<evidence type="ECO:0000256" key="1">
    <source>
        <dbReference type="ARBA" id="ARBA00004479"/>
    </source>
</evidence>
<keyword evidence="6" id="KW-0547">Nucleotide-binding</keyword>
<evidence type="ECO:0000259" key="12">
    <source>
        <dbReference type="Pfam" id="PF11721"/>
    </source>
</evidence>
<evidence type="ECO:0000256" key="2">
    <source>
        <dbReference type="ARBA" id="ARBA00012513"/>
    </source>
</evidence>
<gene>
    <name evidence="13" type="ORF">LSALG_LOCUS42021</name>
</gene>
<keyword evidence="14" id="KW-1185">Reference proteome</keyword>
<evidence type="ECO:0000256" key="3">
    <source>
        <dbReference type="ARBA" id="ARBA00022553"/>
    </source>
</evidence>
<keyword evidence="5" id="KW-0732">Signal</keyword>
<evidence type="ECO:0000313" key="14">
    <source>
        <dbReference type="Proteomes" id="UP001177003"/>
    </source>
</evidence>
<dbReference type="InterPro" id="IPR032675">
    <property type="entry name" value="LRR_dom_sf"/>
</dbReference>
<dbReference type="PANTHER" id="PTHR48006">
    <property type="entry name" value="LEUCINE-RICH REPEAT-CONTAINING PROTEIN DDB_G0281931-RELATED"/>
    <property type="match status" value="1"/>
</dbReference>
<protein>
    <recommendedName>
        <fullName evidence="2">non-specific serine/threonine protein kinase</fullName>
        <ecNumber evidence="2">2.7.11.1</ecNumber>
    </recommendedName>
</protein>
<dbReference type="AlphaFoldDB" id="A0AA36EPL3"/>
<dbReference type="InterPro" id="IPR001611">
    <property type="entry name" value="Leu-rich_rpt"/>
</dbReference>
<feature type="domain" description="Malectin" evidence="12">
    <location>
        <begin position="133"/>
        <end position="194"/>
    </location>
</feature>
<keyword evidence="4" id="KW-0808">Transferase</keyword>
<evidence type="ECO:0000313" key="13">
    <source>
        <dbReference type="EMBL" id="CAI9303597.1"/>
    </source>
</evidence>
<evidence type="ECO:0000256" key="10">
    <source>
        <dbReference type="ARBA" id="ARBA00047899"/>
    </source>
</evidence>
<name>A0AA36EPL3_LACSI</name>
<evidence type="ECO:0000256" key="7">
    <source>
        <dbReference type="ARBA" id="ARBA00022840"/>
    </source>
</evidence>
<keyword evidence="8" id="KW-0675">Receptor</keyword>
<dbReference type="EMBL" id="OX465085">
    <property type="protein sequence ID" value="CAI9303597.1"/>
    <property type="molecule type" value="Genomic_DNA"/>
</dbReference>
<comment type="catalytic activity">
    <reaction evidence="11">
        <text>L-seryl-[protein] + ATP = O-phospho-L-seryl-[protein] + ADP + H(+)</text>
        <dbReference type="Rhea" id="RHEA:17989"/>
        <dbReference type="Rhea" id="RHEA-COMP:9863"/>
        <dbReference type="Rhea" id="RHEA-COMP:11604"/>
        <dbReference type="ChEBI" id="CHEBI:15378"/>
        <dbReference type="ChEBI" id="CHEBI:29999"/>
        <dbReference type="ChEBI" id="CHEBI:30616"/>
        <dbReference type="ChEBI" id="CHEBI:83421"/>
        <dbReference type="ChEBI" id="CHEBI:456216"/>
        <dbReference type="EC" id="2.7.11.1"/>
    </reaction>
</comment>
<organism evidence="13 14">
    <name type="scientific">Lactuca saligna</name>
    <name type="common">Willowleaf lettuce</name>
    <dbReference type="NCBI Taxonomy" id="75948"/>
    <lineage>
        <taxon>Eukaryota</taxon>
        <taxon>Viridiplantae</taxon>
        <taxon>Streptophyta</taxon>
        <taxon>Embryophyta</taxon>
        <taxon>Tracheophyta</taxon>
        <taxon>Spermatophyta</taxon>
        <taxon>Magnoliopsida</taxon>
        <taxon>eudicotyledons</taxon>
        <taxon>Gunneridae</taxon>
        <taxon>Pentapetalae</taxon>
        <taxon>asterids</taxon>
        <taxon>campanulids</taxon>
        <taxon>Asterales</taxon>
        <taxon>Asteraceae</taxon>
        <taxon>Cichorioideae</taxon>
        <taxon>Cichorieae</taxon>
        <taxon>Lactucinae</taxon>
        <taxon>Lactuca</taxon>
    </lineage>
</organism>
<evidence type="ECO:0000256" key="6">
    <source>
        <dbReference type="ARBA" id="ARBA00022741"/>
    </source>
</evidence>
<dbReference type="Pfam" id="PF11721">
    <property type="entry name" value="Malectin"/>
    <property type="match status" value="1"/>
</dbReference>
<dbReference type="PROSITE" id="PS51450">
    <property type="entry name" value="LRR"/>
    <property type="match status" value="1"/>
</dbReference>
<dbReference type="GO" id="GO:0016020">
    <property type="term" value="C:membrane"/>
    <property type="evidence" value="ECO:0007669"/>
    <property type="project" value="UniProtKB-SubCell"/>
</dbReference>
<dbReference type="Proteomes" id="UP001177003">
    <property type="component" value="Chromosome 9"/>
</dbReference>
<keyword evidence="7" id="KW-0067">ATP-binding</keyword>
<comment type="catalytic activity">
    <reaction evidence="10">
        <text>L-threonyl-[protein] + ATP = O-phospho-L-threonyl-[protein] + ADP + H(+)</text>
        <dbReference type="Rhea" id="RHEA:46608"/>
        <dbReference type="Rhea" id="RHEA-COMP:11060"/>
        <dbReference type="Rhea" id="RHEA-COMP:11605"/>
        <dbReference type="ChEBI" id="CHEBI:15378"/>
        <dbReference type="ChEBI" id="CHEBI:30013"/>
        <dbReference type="ChEBI" id="CHEBI:30616"/>
        <dbReference type="ChEBI" id="CHEBI:61977"/>
        <dbReference type="ChEBI" id="CHEBI:456216"/>
        <dbReference type="EC" id="2.7.11.1"/>
    </reaction>
</comment>
<dbReference type="SUPFAM" id="SSF52058">
    <property type="entry name" value="L domain-like"/>
    <property type="match status" value="1"/>
</dbReference>
<dbReference type="GO" id="GO:0005524">
    <property type="term" value="F:ATP binding"/>
    <property type="evidence" value="ECO:0007669"/>
    <property type="project" value="UniProtKB-KW"/>
</dbReference>
<dbReference type="PANTHER" id="PTHR48006:SF66">
    <property type="entry name" value="PROTEIN KINASE DOMAIN-CONTAINING PROTEIN"/>
    <property type="match status" value="1"/>
</dbReference>
<accession>A0AA36EPL3</accession>